<evidence type="ECO:0000313" key="1">
    <source>
        <dbReference type="EnsemblMetazoa" id="BGLB039261-PA"/>
    </source>
</evidence>
<dbReference type="AlphaFoldDB" id="A0A2C9M6W5"/>
<dbReference type="InterPro" id="IPR010255">
    <property type="entry name" value="Haem_peroxidase_sf"/>
</dbReference>
<dbReference type="InterPro" id="IPR037120">
    <property type="entry name" value="Haem_peroxidase_sf_animal"/>
</dbReference>
<accession>A0A2C9M6W5</accession>
<evidence type="ECO:0008006" key="3">
    <source>
        <dbReference type="Google" id="ProtNLM"/>
    </source>
</evidence>
<dbReference type="STRING" id="6526.A0A2C9M6W5"/>
<dbReference type="VEuPathDB" id="VectorBase:BGLB039261"/>
<reference evidence="1" key="1">
    <citation type="submission" date="2020-05" db="UniProtKB">
        <authorList>
            <consortium name="EnsemblMetazoa"/>
        </authorList>
    </citation>
    <scope>IDENTIFICATION</scope>
    <source>
        <strain evidence="1">BB02</strain>
    </source>
</reference>
<dbReference type="PANTHER" id="PTHR11475:SF144">
    <property type="entry name" value="NAD(P)H OXIDASE (H2O2-FORMING)"/>
    <property type="match status" value="1"/>
</dbReference>
<dbReference type="Pfam" id="PF03098">
    <property type="entry name" value="An_peroxidase"/>
    <property type="match status" value="1"/>
</dbReference>
<proteinExistence type="predicted"/>
<organism evidence="1 2">
    <name type="scientific">Biomphalaria glabrata</name>
    <name type="common">Bloodfluke planorb</name>
    <name type="synonym">Freshwater snail</name>
    <dbReference type="NCBI Taxonomy" id="6526"/>
    <lineage>
        <taxon>Eukaryota</taxon>
        <taxon>Metazoa</taxon>
        <taxon>Spiralia</taxon>
        <taxon>Lophotrochozoa</taxon>
        <taxon>Mollusca</taxon>
        <taxon>Gastropoda</taxon>
        <taxon>Heterobranchia</taxon>
        <taxon>Euthyneura</taxon>
        <taxon>Panpulmonata</taxon>
        <taxon>Hygrophila</taxon>
        <taxon>Lymnaeoidea</taxon>
        <taxon>Planorbidae</taxon>
        <taxon>Biomphalaria</taxon>
    </lineage>
</organism>
<name>A0A2C9M6W5_BIOGL</name>
<sequence>MFERTFVSIFVITEDVFGPLDWSRRDLGALNIQRARDNGLPGYNDVRQAYGLPRKENWLAINSNYSVILLELQRLYDFDKTPDRLDVFPGGLLETVPDGPGPLFTKIILEQFLRIRHGDRFWYENRQNRLFTDANE</sequence>
<dbReference type="GO" id="GO:0006979">
    <property type="term" value="P:response to oxidative stress"/>
    <property type="evidence" value="ECO:0007669"/>
    <property type="project" value="InterPro"/>
</dbReference>
<dbReference type="PROSITE" id="PS50292">
    <property type="entry name" value="PEROXIDASE_3"/>
    <property type="match status" value="1"/>
</dbReference>
<dbReference type="GO" id="GO:0004601">
    <property type="term" value="F:peroxidase activity"/>
    <property type="evidence" value="ECO:0007669"/>
    <property type="project" value="InterPro"/>
</dbReference>
<dbReference type="InterPro" id="IPR019791">
    <property type="entry name" value="Haem_peroxidase_animal"/>
</dbReference>
<dbReference type="Proteomes" id="UP000076420">
    <property type="component" value="Unassembled WGS sequence"/>
</dbReference>
<dbReference type="SUPFAM" id="SSF48113">
    <property type="entry name" value="Heme-dependent peroxidases"/>
    <property type="match status" value="1"/>
</dbReference>
<dbReference type="Gene3D" id="1.10.640.10">
    <property type="entry name" value="Haem peroxidase domain superfamily, animal type"/>
    <property type="match status" value="1"/>
</dbReference>
<dbReference type="KEGG" id="bgt:106074159"/>
<dbReference type="GO" id="GO:0020037">
    <property type="term" value="F:heme binding"/>
    <property type="evidence" value="ECO:0007669"/>
    <property type="project" value="InterPro"/>
</dbReference>
<evidence type="ECO:0000313" key="2">
    <source>
        <dbReference type="Proteomes" id="UP000076420"/>
    </source>
</evidence>
<dbReference type="EnsemblMetazoa" id="BGLB039261-RA">
    <property type="protein sequence ID" value="BGLB039261-PA"/>
    <property type="gene ID" value="BGLB039261"/>
</dbReference>
<dbReference type="VEuPathDB" id="VectorBase:BGLAX_038856"/>
<gene>
    <name evidence="1" type="primary">106074159</name>
</gene>
<dbReference type="PANTHER" id="PTHR11475">
    <property type="entry name" value="OXIDASE/PEROXIDASE"/>
    <property type="match status" value="1"/>
</dbReference>
<protein>
    <recommendedName>
        <fullName evidence="3">Peroxidase</fullName>
    </recommendedName>
</protein>